<organism evidence="1 2">
    <name type="scientific">Puccinia striiformis f. sp. tritici PST-78</name>
    <dbReference type="NCBI Taxonomy" id="1165861"/>
    <lineage>
        <taxon>Eukaryota</taxon>
        <taxon>Fungi</taxon>
        <taxon>Dikarya</taxon>
        <taxon>Basidiomycota</taxon>
        <taxon>Pucciniomycotina</taxon>
        <taxon>Pucciniomycetes</taxon>
        <taxon>Pucciniales</taxon>
        <taxon>Pucciniaceae</taxon>
        <taxon>Puccinia</taxon>
    </lineage>
</organism>
<proteinExistence type="predicted"/>
<evidence type="ECO:0000313" key="1">
    <source>
        <dbReference type="EMBL" id="KNE90865.1"/>
    </source>
</evidence>
<comment type="caution">
    <text evidence="1">The sequence shown here is derived from an EMBL/GenBank/DDBJ whole genome shotgun (WGS) entry which is preliminary data.</text>
</comment>
<reference evidence="2" key="1">
    <citation type="submission" date="2014-03" db="EMBL/GenBank/DDBJ databases">
        <title>The Genome Sequence of Puccinia striiformis f. sp. tritici PST-78.</title>
        <authorList>
            <consortium name="The Broad Institute Genome Sequencing Platform"/>
            <person name="Cuomo C."/>
            <person name="Hulbert S."/>
            <person name="Chen X."/>
            <person name="Walker B."/>
            <person name="Young S.K."/>
            <person name="Zeng Q."/>
            <person name="Gargeya S."/>
            <person name="Fitzgerald M."/>
            <person name="Haas B."/>
            <person name="Abouelleil A."/>
            <person name="Alvarado L."/>
            <person name="Arachchi H.M."/>
            <person name="Berlin A.M."/>
            <person name="Chapman S.B."/>
            <person name="Goldberg J."/>
            <person name="Griggs A."/>
            <person name="Gujja S."/>
            <person name="Hansen M."/>
            <person name="Howarth C."/>
            <person name="Imamovic A."/>
            <person name="Larimer J."/>
            <person name="McCowan C."/>
            <person name="Montmayeur A."/>
            <person name="Murphy C."/>
            <person name="Neiman D."/>
            <person name="Pearson M."/>
            <person name="Priest M."/>
            <person name="Roberts A."/>
            <person name="Saif S."/>
            <person name="Shea T."/>
            <person name="Sisk P."/>
            <person name="Sykes S."/>
            <person name="Wortman J."/>
            <person name="Nusbaum C."/>
            <person name="Birren B."/>
        </authorList>
    </citation>
    <scope>NUCLEOTIDE SEQUENCE [LARGE SCALE GENOMIC DNA]</scope>
    <source>
        <strain evidence="2">race PST-78</strain>
    </source>
</reference>
<gene>
    <name evidence="1" type="ORF">PSTG_15705</name>
</gene>
<dbReference type="AlphaFoldDB" id="A0A0L0UV17"/>
<evidence type="ECO:0000313" key="2">
    <source>
        <dbReference type="Proteomes" id="UP000054564"/>
    </source>
</evidence>
<dbReference type="EMBL" id="AJIL01000232">
    <property type="protein sequence ID" value="KNE90865.1"/>
    <property type="molecule type" value="Genomic_DNA"/>
</dbReference>
<sequence>MERLHLELQPIIPAAYQALTTRYSLPMEVAEADDPTNIKVFFYLMCVHPHAFVQKVLHEPNGTRLLVMDFRNTGTVSAEDLLQRTFMGYGQTTRTTSQSTTCAAGHAPRMCNPRRTASSARKATLKICLTMRTSGFSTT</sequence>
<name>A0A0L0UV17_9BASI</name>
<protein>
    <submittedName>
        <fullName evidence="1">Uncharacterized protein</fullName>
    </submittedName>
</protein>
<dbReference type="Proteomes" id="UP000054564">
    <property type="component" value="Unassembled WGS sequence"/>
</dbReference>
<keyword evidence="2" id="KW-1185">Reference proteome</keyword>
<accession>A0A0L0UV17</accession>